<dbReference type="NCBIfam" id="NF040739">
    <property type="entry name" value="ornith_OrtA"/>
    <property type="match status" value="1"/>
</dbReference>
<dbReference type="EMBL" id="VSSQ01044425">
    <property type="protein sequence ID" value="MPM98248.1"/>
    <property type="molecule type" value="Genomic_DNA"/>
</dbReference>
<evidence type="ECO:0000313" key="1">
    <source>
        <dbReference type="EMBL" id="MPM98248.1"/>
    </source>
</evidence>
<sequence length="115" mass="13219">MREIWVNKINIKRILEVDNLIKIGTFVEITNKVLDPEDRSPVIPEETKSTQLMMWVRGFTTTECNLGEETEIETPSGRKVRGVVTAVEPAYTHDFGRYVSEIAYIGKQAKEMIFK</sequence>
<dbReference type="AlphaFoldDB" id="A0A645EAT1"/>
<gene>
    <name evidence="1" type="primary">ortA_5</name>
    <name evidence="1" type="ORF">SDC9_145433</name>
</gene>
<comment type="caution">
    <text evidence="1">The sequence shown here is derived from an EMBL/GenBank/DDBJ whole genome shotgun (WGS) entry which is preliminary data.</text>
</comment>
<dbReference type="Pfam" id="PF22010">
    <property type="entry name" value="OrtA"/>
    <property type="match status" value="1"/>
</dbReference>
<keyword evidence="1" id="KW-0012">Acyltransferase</keyword>
<organism evidence="1">
    <name type="scientific">bioreactor metagenome</name>
    <dbReference type="NCBI Taxonomy" id="1076179"/>
    <lineage>
        <taxon>unclassified sequences</taxon>
        <taxon>metagenomes</taxon>
        <taxon>ecological metagenomes</taxon>
    </lineage>
</organism>
<reference evidence="1" key="1">
    <citation type="submission" date="2019-08" db="EMBL/GenBank/DDBJ databases">
        <authorList>
            <person name="Kucharzyk K."/>
            <person name="Murdoch R.W."/>
            <person name="Higgins S."/>
            <person name="Loffler F."/>
        </authorList>
    </citation>
    <scope>NUCLEOTIDE SEQUENCE</scope>
</reference>
<dbReference type="GO" id="GO:0016746">
    <property type="term" value="F:acyltransferase activity"/>
    <property type="evidence" value="ECO:0007669"/>
    <property type="project" value="UniProtKB-KW"/>
</dbReference>
<protein>
    <submittedName>
        <fullName evidence="1">2-amino-4-ketopentanoate thiolase alpha subunit</fullName>
        <ecNumber evidence="1">2.3.1.263</ecNumber>
    </submittedName>
</protein>
<dbReference type="InterPro" id="IPR047755">
    <property type="entry name" value="OrtA"/>
</dbReference>
<name>A0A645EAT1_9ZZZZ</name>
<dbReference type="EC" id="2.3.1.263" evidence="1"/>
<accession>A0A645EAT1</accession>
<proteinExistence type="predicted"/>
<keyword evidence="1" id="KW-0808">Transferase</keyword>